<feature type="transmembrane region" description="Helical" evidence="1">
    <location>
        <begin position="279"/>
        <end position="299"/>
    </location>
</feature>
<dbReference type="EMBL" id="MG973074">
    <property type="protein sequence ID" value="AYD68625.1"/>
    <property type="molecule type" value="Genomic_DNA"/>
</dbReference>
<gene>
    <name evidence="2" type="ORF">pHSJD-312_00002</name>
</gene>
<reference evidence="2" key="1">
    <citation type="journal article" date="2018" name="Sci. Rep.">
        <title>Novel Clade C-I Clostridium difficile strains escape diagnostic tests, differ in pathogenicity potential and carry toxins on extrachromosomal elements.</title>
        <authorList>
            <person name="Ramirez-Vargas G."/>
            <person name="Lopez-Urena D."/>
            <person name="Badilla A."/>
            <person name="Orozco-Aguilar J."/>
            <person name="Murillo T."/>
            <person name="Rojas P."/>
            <person name="Riedel T."/>
            <person name="Overmann J."/>
            <person name="Gonzalez G."/>
            <person name="Chaves-Olarte E."/>
            <person name="Quesada-Gomez C."/>
            <person name="Rodriguez C."/>
        </authorList>
    </citation>
    <scope>NUCLEOTIDE SEQUENCE</scope>
    <source>
        <strain evidence="2">HSJD-312</strain>
        <plasmid evidence="2">pHSJD-312</plasmid>
    </source>
</reference>
<evidence type="ECO:0000313" key="2">
    <source>
        <dbReference type="EMBL" id="AYD68625.1"/>
    </source>
</evidence>
<feature type="transmembrane region" description="Helical" evidence="1">
    <location>
        <begin position="85"/>
        <end position="103"/>
    </location>
</feature>
<evidence type="ECO:0000256" key="1">
    <source>
        <dbReference type="SAM" id="Phobius"/>
    </source>
</evidence>
<proteinExistence type="predicted"/>
<feature type="transmembrane region" description="Helical" evidence="1">
    <location>
        <begin position="207"/>
        <end position="236"/>
    </location>
</feature>
<feature type="transmembrane region" description="Helical" evidence="1">
    <location>
        <begin position="248"/>
        <end position="267"/>
    </location>
</feature>
<accession>A0A386JBW8</accession>
<keyword evidence="1" id="KW-1133">Transmembrane helix</keyword>
<feature type="transmembrane region" description="Helical" evidence="1">
    <location>
        <begin position="9"/>
        <end position="30"/>
    </location>
</feature>
<name>A0A386JBW8_CLODI</name>
<dbReference type="AlphaFoldDB" id="A0A386JBW8"/>
<sequence length="361" mass="43279">MYYKEKDKYTYYIIFIIAFQITLTFLMSYYLKSLDRDMNIEISFILSVSLVLSECFLFTILFGLIKREKISLNTEFSKEFRIFRICFNIQIFEIMYFFLFINYDLEFWSLKIGFFIEFLFFLLAYFIIISYNFLKKDARNVVTNYLLRLEECFPIILGIMIILELKLRGLYPGNFITYLYLLLIFISSIVTFKSLKKRSLNRTNTGFEAILSILIFLMIIIVFFILILFLIILLQIKSNSLQDDTKLFCYAFTLIIAIYIYILLYAFSDLFKFKFFELTKLLIYLILFLSYILMKLEFFHTDILNKAFKIISEDSFTEALVTFVVFDSLFQNGLCLFEDLKSKYYIKKAKKSAKLTFKKLK</sequence>
<organism evidence="2">
    <name type="scientific">Clostridioides difficile</name>
    <name type="common">Peptoclostridium difficile</name>
    <dbReference type="NCBI Taxonomy" id="1496"/>
    <lineage>
        <taxon>Bacteria</taxon>
        <taxon>Bacillati</taxon>
        <taxon>Bacillota</taxon>
        <taxon>Clostridia</taxon>
        <taxon>Peptostreptococcales</taxon>
        <taxon>Peptostreptococcaceae</taxon>
        <taxon>Clostridioides</taxon>
    </lineage>
</organism>
<geneLocation type="plasmid" evidence="2">
    <name>pHSJD-312</name>
</geneLocation>
<protein>
    <submittedName>
        <fullName evidence="2">Uncharacterized protein</fullName>
    </submittedName>
</protein>
<feature type="transmembrane region" description="Helical" evidence="1">
    <location>
        <begin position="42"/>
        <end position="65"/>
    </location>
</feature>
<feature type="transmembrane region" description="Helical" evidence="1">
    <location>
        <begin position="115"/>
        <end position="134"/>
    </location>
</feature>
<feature type="transmembrane region" description="Helical" evidence="1">
    <location>
        <begin position="175"/>
        <end position="195"/>
    </location>
</feature>
<keyword evidence="1" id="KW-0812">Transmembrane</keyword>
<keyword evidence="2" id="KW-0614">Plasmid</keyword>
<keyword evidence="1" id="KW-0472">Membrane</keyword>